<proteinExistence type="predicted"/>
<accession>A0AAW2X3D3</accession>
<dbReference type="InterPro" id="IPR017949">
    <property type="entry name" value="Thaumatin_CS"/>
</dbReference>
<dbReference type="Gene3D" id="2.60.110.10">
    <property type="entry name" value="Thaumatin"/>
    <property type="match status" value="1"/>
</dbReference>
<reference evidence="3" key="2">
    <citation type="journal article" date="2024" name="Plant">
        <title>Genomic evolution and insights into agronomic trait innovations of Sesamum species.</title>
        <authorList>
            <person name="Miao H."/>
            <person name="Wang L."/>
            <person name="Qu L."/>
            <person name="Liu H."/>
            <person name="Sun Y."/>
            <person name="Le M."/>
            <person name="Wang Q."/>
            <person name="Wei S."/>
            <person name="Zheng Y."/>
            <person name="Lin W."/>
            <person name="Duan Y."/>
            <person name="Cao H."/>
            <person name="Xiong S."/>
            <person name="Wang X."/>
            <person name="Wei L."/>
            <person name="Li C."/>
            <person name="Ma Q."/>
            <person name="Ju M."/>
            <person name="Zhao R."/>
            <person name="Li G."/>
            <person name="Mu C."/>
            <person name="Tian Q."/>
            <person name="Mei H."/>
            <person name="Zhang T."/>
            <person name="Gao T."/>
            <person name="Zhang H."/>
        </authorList>
    </citation>
    <scope>NUCLEOTIDE SEQUENCE</scope>
    <source>
        <strain evidence="3">KEN1</strain>
    </source>
</reference>
<feature type="signal peptide" evidence="2">
    <location>
        <begin position="1"/>
        <end position="24"/>
    </location>
</feature>
<dbReference type="CDD" id="cd09217">
    <property type="entry name" value="TLP-P"/>
    <property type="match status" value="1"/>
</dbReference>
<reference evidence="3" key="1">
    <citation type="submission" date="2020-06" db="EMBL/GenBank/DDBJ databases">
        <authorList>
            <person name="Li T."/>
            <person name="Hu X."/>
            <person name="Zhang T."/>
            <person name="Song X."/>
            <person name="Zhang H."/>
            <person name="Dai N."/>
            <person name="Sheng W."/>
            <person name="Hou X."/>
            <person name="Wei L."/>
        </authorList>
    </citation>
    <scope>NUCLEOTIDE SEQUENCE</scope>
    <source>
        <strain evidence="3">KEN1</strain>
        <tissue evidence="3">Leaf</tissue>
    </source>
</reference>
<dbReference type="PROSITE" id="PS51367">
    <property type="entry name" value="THAUMATIN_2"/>
    <property type="match status" value="1"/>
</dbReference>
<dbReference type="PANTHER" id="PTHR31048">
    <property type="entry name" value="OS03G0233200 PROTEIN"/>
    <property type="match status" value="1"/>
</dbReference>
<comment type="caution">
    <text evidence="3">The sequence shown here is derived from an EMBL/GenBank/DDBJ whole genome shotgun (WGS) entry which is preliminary data.</text>
</comment>
<sequence length="241" mass="25938">MGFIKDLTLLACILTISFFTFTHAATFDITNRCSYTVWAAGSPGGGRRLNTGQSWRINVAPGTVRARIWGRTNCNFDGNGRGQCQTGDCNGLLECQGYGRAPNTLAEFALNQFSNLDFVDISLVDGSIFRWNSARQLTCAGTSGARAGSMKSAPTCFGPPVDVTTRVLCLVLISIVVPTGLEVAARQIIRGFLSRGALMHIAILRMIQQVFSLALLVPITGLCSAHEPRNTKLAQAFACNK</sequence>
<evidence type="ECO:0000256" key="1">
    <source>
        <dbReference type="ARBA" id="ARBA00022729"/>
    </source>
</evidence>
<keyword evidence="1 2" id="KW-0732">Signal</keyword>
<gene>
    <name evidence="3" type="ORF">Slati_1934900</name>
</gene>
<name>A0AAW2X3D3_9LAMI</name>
<dbReference type="Pfam" id="PF00314">
    <property type="entry name" value="Thaumatin"/>
    <property type="match status" value="1"/>
</dbReference>
<dbReference type="PRINTS" id="PR00347">
    <property type="entry name" value="THAUMATIN"/>
</dbReference>
<feature type="chain" id="PRO_5043912748" evidence="2">
    <location>
        <begin position="25"/>
        <end position="241"/>
    </location>
</feature>
<dbReference type="SMART" id="SM00205">
    <property type="entry name" value="THN"/>
    <property type="match status" value="1"/>
</dbReference>
<dbReference type="PROSITE" id="PS00316">
    <property type="entry name" value="THAUMATIN_1"/>
    <property type="match status" value="1"/>
</dbReference>
<protein>
    <submittedName>
        <fullName evidence="3">Thaumatin-like protein</fullName>
    </submittedName>
</protein>
<dbReference type="InterPro" id="IPR001938">
    <property type="entry name" value="Thaumatin"/>
</dbReference>
<dbReference type="SUPFAM" id="SSF49870">
    <property type="entry name" value="Osmotin, thaumatin-like protein"/>
    <property type="match status" value="1"/>
</dbReference>
<dbReference type="EMBL" id="JACGWN010000006">
    <property type="protein sequence ID" value="KAL0448070.1"/>
    <property type="molecule type" value="Genomic_DNA"/>
</dbReference>
<evidence type="ECO:0000256" key="2">
    <source>
        <dbReference type="SAM" id="SignalP"/>
    </source>
</evidence>
<dbReference type="InterPro" id="IPR037176">
    <property type="entry name" value="Osmotin/thaumatin-like_sf"/>
</dbReference>
<dbReference type="AlphaFoldDB" id="A0AAW2X3D3"/>
<organism evidence="3">
    <name type="scientific">Sesamum latifolium</name>
    <dbReference type="NCBI Taxonomy" id="2727402"/>
    <lineage>
        <taxon>Eukaryota</taxon>
        <taxon>Viridiplantae</taxon>
        <taxon>Streptophyta</taxon>
        <taxon>Embryophyta</taxon>
        <taxon>Tracheophyta</taxon>
        <taxon>Spermatophyta</taxon>
        <taxon>Magnoliopsida</taxon>
        <taxon>eudicotyledons</taxon>
        <taxon>Gunneridae</taxon>
        <taxon>Pentapetalae</taxon>
        <taxon>asterids</taxon>
        <taxon>lamiids</taxon>
        <taxon>Lamiales</taxon>
        <taxon>Pedaliaceae</taxon>
        <taxon>Sesamum</taxon>
    </lineage>
</organism>
<evidence type="ECO:0000313" key="3">
    <source>
        <dbReference type="EMBL" id="KAL0448070.1"/>
    </source>
</evidence>